<comment type="caution">
    <text evidence="4">The sequence shown here is derived from an EMBL/GenBank/DDBJ whole genome shotgun (WGS) entry which is preliminary data.</text>
</comment>
<comment type="similarity">
    <text evidence="2">Belongs to the NAD(P)-dependent epimerase/dehydratase family.</text>
</comment>
<feature type="domain" description="NAD-dependent epimerase/dehydratase" evidence="3">
    <location>
        <begin position="4"/>
        <end position="210"/>
    </location>
</feature>
<dbReference type="InterPro" id="IPR001509">
    <property type="entry name" value="Epimerase_deHydtase"/>
</dbReference>
<dbReference type="InterPro" id="IPR036291">
    <property type="entry name" value="NAD(P)-bd_dom_sf"/>
</dbReference>
<dbReference type="Proteomes" id="UP001628164">
    <property type="component" value="Unassembled WGS sequence"/>
</dbReference>
<sequence length="274" mass="31507">MSNVLVVGGKGYVGRHLKKKFPNFIYCGRSEFDLTSKQEIIDYLKEVQIDTCIILSASIGYDQGINFYDEPFQTNLLGLNNLLSVLSKCTKIIYFSSMTVYDPNNVSPVNEEAKLKALHSYALSKIYAEQLIKYYSFKSLIIRIPGIYGGDRKAGLIYNSIQKMRDNIDVDINTDNLGYWETMHVDDMVECLSELFGKYEFKSEADILNISYGEEVDLIATLKFIKEKLGSDSLLKVSRKYTKLYLSNKKLKNYNVNIKNSYYKRLDSYIEESL</sequence>
<comment type="pathway">
    <text evidence="1">Bacterial outer membrane biogenesis; LPS O-antigen biosynthesis.</text>
</comment>
<organism evidence="4 5">
    <name type="scientific">Francisella sciaenopsi</name>
    <dbReference type="NCBI Taxonomy" id="3055034"/>
    <lineage>
        <taxon>Bacteria</taxon>
        <taxon>Pseudomonadati</taxon>
        <taxon>Pseudomonadota</taxon>
        <taxon>Gammaproteobacteria</taxon>
        <taxon>Thiotrichales</taxon>
        <taxon>Francisellaceae</taxon>
        <taxon>Francisella</taxon>
    </lineage>
</organism>
<accession>A0ABQ6PJD8</accession>
<reference evidence="4 5" key="1">
    <citation type="journal article" date="2024" name="Dis. Aquat. Organ.">
        <title>Francisella sciaenopsi sp. nov. isolated from diseased red drum Sciaenops ocellatus in Florida, USA.</title>
        <authorList>
            <person name="Kawahara M."/>
            <person name="Cody T.T."/>
            <person name="Yanong R.P.E."/>
            <person name="Henderson E."/>
            <person name="Yazdi Z."/>
            <person name="Soto E."/>
        </authorList>
    </citation>
    <scope>NUCLEOTIDE SEQUENCE [LARGE SCALE GENOMIC DNA]</scope>
    <source>
        <strain evidence="4 5">R22-20-7</strain>
    </source>
</reference>
<dbReference type="EMBL" id="BTHG01000010">
    <property type="protein sequence ID" value="GMN90421.1"/>
    <property type="molecule type" value="Genomic_DNA"/>
</dbReference>
<evidence type="ECO:0000313" key="4">
    <source>
        <dbReference type="EMBL" id="GMN90421.1"/>
    </source>
</evidence>
<protein>
    <submittedName>
        <fullName evidence="4">NAD(P)-dependent oxidoreductase</fullName>
    </submittedName>
</protein>
<name>A0ABQ6PJD8_9GAMM</name>
<dbReference type="PANTHER" id="PTHR43000">
    <property type="entry name" value="DTDP-D-GLUCOSE 4,6-DEHYDRATASE-RELATED"/>
    <property type="match status" value="1"/>
</dbReference>
<keyword evidence="5" id="KW-1185">Reference proteome</keyword>
<dbReference type="SUPFAM" id="SSF51735">
    <property type="entry name" value="NAD(P)-binding Rossmann-fold domains"/>
    <property type="match status" value="1"/>
</dbReference>
<gene>
    <name evidence="4" type="ORF">fsci_19090</name>
</gene>
<evidence type="ECO:0000313" key="5">
    <source>
        <dbReference type="Proteomes" id="UP001628164"/>
    </source>
</evidence>
<dbReference type="RefSeq" id="WP_407878106.1">
    <property type="nucleotide sequence ID" value="NZ_BTHG01000010.1"/>
</dbReference>
<dbReference type="Pfam" id="PF01370">
    <property type="entry name" value="Epimerase"/>
    <property type="match status" value="1"/>
</dbReference>
<evidence type="ECO:0000256" key="2">
    <source>
        <dbReference type="ARBA" id="ARBA00007637"/>
    </source>
</evidence>
<proteinExistence type="inferred from homology"/>
<dbReference type="Gene3D" id="3.40.50.720">
    <property type="entry name" value="NAD(P)-binding Rossmann-like Domain"/>
    <property type="match status" value="1"/>
</dbReference>
<evidence type="ECO:0000259" key="3">
    <source>
        <dbReference type="Pfam" id="PF01370"/>
    </source>
</evidence>
<evidence type="ECO:0000256" key="1">
    <source>
        <dbReference type="ARBA" id="ARBA00005125"/>
    </source>
</evidence>